<sequence length="461" mass="51161">MNGVKDDKTRQKQLAAFISGLNLLQTLLLGLTTGKYAMTRFQLDCDKTSVGIFINMTHNAMELANIIGITLIFIYIISYGKHMKTISIFTSWLLCAVNVALLLIFISGGEEGYATLYYWTLVLSAFVYGLNQISFMKTYPDGVLFATAGVSLTSVMVFIFHSVFLVISNFLKISDLSCLLIPSQISIIIILSANSAILWTVTFYDETETHDRVNEEFDIKSSWSPILMCVLSLSILYVFYPAIAPYKITSLRVGYIIQLISVVLDPSPSIIVCVLTIFDMGPNKRWEGVNARWNFAWLVGPTYVMSAVLFLITLHYPGSAISETIKSQPIVAGFLVLLFNISRQTLKSVGAGGAGLQGKDNKSNGKVIGFTLLISLFTMVVLSFIGDGYLKTYSKYEHDLDNWPTKGLGMIDSFLFWLGSGIKAGFQSLRESFTSDITRNFARSSNVVIRSITYNREGSCN</sequence>
<protein>
    <submittedName>
        <fullName evidence="2">Uncharacterized protein</fullName>
    </submittedName>
</protein>
<proteinExistence type="predicted"/>
<dbReference type="STRING" id="1537102.L0AXH6"/>
<dbReference type="GeneID" id="15807276"/>
<feature type="transmembrane region" description="Helical" evidence="1">
    <location>
        <begin position="114"/>
        <end position="131"/>
    </location>
</feature>
<feature type="transmembrane region" description="Helical" evidence="1">
    <location>
        <begin position="367"/>
        <end position="386"/>
    </location>
</feature>
<feature type="transmembrane region" description="Helical" evidence="1">
    <location>
        <begin position="225"/>
        <end position="243"/>
    </location>
</feature>
<dbReference type="AlphaFoldDB" id="L0AXH6"/>
<gene>
    <name evidence="2" type="ORF">BEWA_027820</name>
</gene>
<organism evidence="2 3">
    <name type="scientific">Theileria equi strain WA</name>
    <dbReference type="NCBI Taxonomy" id="1537102"/>
    <lineage>
        <taxon>Eukaryota</taxon>
        <taxon>Sar</taxon>
        <taxon>Alveolata</taxon>
        <taxon>Apicomplexa</taxon>
        <taxon>Aconoidasida</taxon>
        <taxon>Piroplasmida</taxon>
        <taxon>Theileriidae</taxon>
        <taxon>Theileria</taxon>
    </lineage>
</organism>
<dbReference type="EMBL" id="CP001669">
    <property type="protein sequence ID" value="AFZ79933.1"/>
    <property type="molecule type" value="Genomic_DNA"/>
</dbReference>
<feature type="transmembrane region" description="Helical" evidence="1">
    <location>
        <begin position="89"/>
        <end position="108"/>
    </location>
</feature>
<keyword evidence="1" id="KW-0472">Membrane</keyword>
<dbReference type="Proteomes" id="UP000031512">
    <property type="component" value="Chromosome 1"/>
</dbReference>
<feature type="transmembrane region" description="Helical" evidence="1">
    <location>
        <begin position="52"/>
        <end position="77"/>
    </location>
</feature>
<keyword evidence="1" id="KW-1133">Transmembrane helix</keyword>
<feature type="transmembrane region" description="Helical" evidence="1">
    <location>
        <begin position="255"/>
        <end position="281"/>
    </location>
</feature>
<evidence type="ECO:0000313" key="2">
    <source>
        <dbReference type="EMBL" id="AFZ79933.1"/>
    </source>
</evidence>
<dbReference type="VEuPathDB" id="PiroplasmaDB:BEWA_027820"/>
<keyword evidence="1" id="KW-0812">Transmembrane</keyword>
<dbReference type="OrthoDB" id="364817at2759"/>
<dbReference type="RefSeq" id="XP_004829599.1">
    <property type="nucleotide sequence ID" value="XM_004829542.1"/>
</dbReference>
<dbReference type="KEGG" id="beq:BEWA_027820"/>
<feature type="transmembrane region" description="Helical" evidence="1">
    <location>
        <begin position="14"/>
        <end position="32"/>
    </location>
</feature>
<accession>L0AXH6</accession>
<evidence type="ECO:0000313" key="3">
    <source>
        <dbReference type="Proteomes" id="UP000031512"/>
    </source>
</evidence>
<keyword evidence="3" id="KW-1185">Reference proteome</keyword>
<feature type="transmembrane region" description="Helical" evidence="1">
    <location>
        <begin position="179"/>
        <end position="204"/>
    </location>
</feature>
<reference evidence="2 3" key="1">
    <citation type="journal article" date="2012" name="BMC Genomics">
        <title>Comparative genomic analysis and phylogenetic position of Theileria equi.</title>
        <authorList>
            <person name="Kappmeyer L.S."/>
            <person name="Thiagarajan M."/>
            <person name="Herndon D.R."/>
            <person name="Ramsay J.D."/>
            <person name="Caler E."/>
            <person name="Djikeng A."/>
            <person name="Gillespie J.J."/>
            <person name="Lau A.O."/>
            <person name="Roalson E.H."/>
            <person name="Silva J.C."/>
            <person name="Silva M.G."/>
            <person name="Suarez C.E."/>
            <person name="Ueti M.W."/>
            <person name="Nene V.M."/>
            <person name="Mealey R.H."/>
            <person name="Knowles D.P."/>
            <person name="Brayton K.A."/>
        </authorList>
    </citation>
    <scope>NUCLEOTIDE SEQUENCE [LARGE SCALE GENOMIC DNA]</scope>
    <source>
        <strain evidence="2 3">WA</strain>
    </source>
</reference>
<evidence type="ECO:0000256" key="1">
    <source>
        <dbReference type="SAM" id="Phobius"/>
    </source>
</evidence>
<feature type="transmembrane region" description="Helical" evidence="1">
    <location>
        <begin position="143"/>
        <end position="167"/>
    </location>
</feature>
<feature type="transmembrane region" description="Helical" evidence="1">
    <location>
        <begin position="293"/>
        <end position="316"/>
    </location>
</feature>
<name>L0AXH6_THEEQ</name>